<reference evidence="1" key="1">
    <citation type="submission" date="2019-10" db="EMBL/GenBank/DDBJ databases">
        <authorList>
            <person name="Zhang R."/>
            <person name="Pan Y."/>
            <person name="Wang J."/>
            <person name="Ma R."/>
            <person name="Yu S."/>
        </authorList>
    </citation>
    <scope>NUCLEOTIDE SEQUENCE</scope>
    <source>
        <strain evidence="1">LA-IB0</strain>
        <tissue evidence="1">Leaf</tissue>
    </source>
</reference>
<comment type="caution">
    <text evidence="1">The sequence shown here is derived from an EMBL/GenBank/DDBJ whole genome shotgun (WGS) entry which is preliminary data.</text>
</comment>
<organism evidence="1 2">
    <name type="scientific">Buddleja alternifolia</name>
    <dbReference type="NCBI Taxonomy" id="168488"/>
    <lineage>
        <taxon>Eukaryota</taxon>
        <taxon>Viridiplantae</taxon>
        <taxon>Streptophyta</taxon>
        <taxon>Embryophyta</taxon>
        <taxon>Tracheophyta</taxon>
        <taxon>Spermatophyta</taxon>
        <taxon>Magnoliopsida</taxon>
        <taxon>eudicotyledons</taxon>
        <taxon>Gunneridae</taxon>
        <taxon>Pentapetalae</taxon>
        <taxon>asterids</taxon>
        <taxon>lamiids</taxon>
        <taxon>Lamiales</taxon>
        <taxon>Scrophulariaceae</taxon>
        <taxon>Buddlejeae</taxon>
        <taxon>Buddleja</taxon>
    </lineage>
</organism>
<name>A0AAV6WWW4_9LAMI</name>
<evidence type="ECO:0000313" key="2">
    <source>
        <dbReference type="Proteomes" id="UP000826271"/>
    </source>
</evidence>
<accession>A0AAV6WWW4</accession>
<sequence>MKCFKGRSVDLLPGVLQQQLKNGNLPEVGVFPVNQSSPAKLELPKTHEPILGNLLFKDPQSATMALNIPSLNHK</sequence>
<keyword evidence="2" id="KW-1185">Reference proteome</keyword>
<protein>
    <submittedName>
        <fullName evidence="1">Uncharacterized protein</fullName>
    </submittedName>
</protein>
<dbReference type="EMBL" id="WHWC01000010">
    <property type="protein sequence ID" value="KAG8374688.1"/>
    <property type="molecule type" value="Genomic_DNA"/>
</dbReference>
<evidence type="ECO:0000313" key="1">
    <source>
        <dbReference type="EMBL" id="KAG8374688.1"/>
    </source>
</evidence>
<dbReference type="AlphaFoldDB" id="A0AAV6WWW4"/>
<dbReference type="Proteomes" id="UP000826271">
    <property type="component" value="Unassembled WGS sequence"/>
</dbReference>
<proteinExistence type="predicted"/>
<gene>
    <name evidence="1" type="ORF">BUALT_Bualt10G0021900</name>
</gene>